<sequence>MNIVTWLQCDVPDGPYISLSLVAGTVETTSTLSGPVCGTGVSDRTNETVTSADFPMPWQVSIRTYSKPHQSSSVFHHQVVVSRSWRVSLRLFVSRC</sequence>
<evidence type="ECO:0000313" key="1">
    <source>
        <dbReference type="EMBL" id="KAG7042272.1"/>
    </source>
</evidence>
<gene>
    <name evidence="1" type="ORF">JMJ77_010372</name>
</gene>
<dbReference type="AlphaFoldDB" id="A0A9P7QTH3"/>
<keyword evidence="2" id="KW-1185">Reference proteome</keyword>
<dbReference type="Proteomes" id="UP000699042">
    <property type="component" value="Unassembled WGS sequence"/>
</dbReference>
<comment type="caution">
    <text evidence="1">The sequence shown here is derived from an EMBL/GenBank/DDBJ whole genome shotgun (WGS) entry which is preliminary data.</text>
</comment>
<proteinExistence type="predicted"/>
<protein>
    <submittedName>
        <fullName evidence="1">Uncharacterized protein</fullName>
    </submittedName>
</protein>
<reference evidence="1" key="1">
    <citation type="submission" date="2021-05" db="EMBL/GenBank/DDBJ databases">
        <title>Comparative genomics of three Colletotrichum scovillei strains and genetic complementation revealed genes involved fungal growth and virulence on chili pepper.</title>
        <authorList>
            <person name="Hsieh D.-K."/>
            <person name="Chuang S.-C."/>
            <person name="Chen C.-Y."/>
            <person name="Chao Y.-T."/>
            <person name="Lu M.-Y.J."/>
            <person name="Lee M.-H."/>
            <person name="Shih M.-C."/>
        </authorList>
    </citation>
    <scope>NUCLEOTIDE SEQUENCE</scope>
    <source>
        <strain evidence="1">Coll-153</strain>
    </source>
</reference>
<evidence type="ECO:0000313" key="2">
    <source>
        <dbReference type="Proteomes" id="UP000699042"/>
    </source>
</evidence>
<organism evidence="1 2">
    <name type="scientific">Colletotrichum scovillei</name>
    <dbReference type="NCBI Taxonomy" id="1209932"/>
    <lineage>
        <taxon>Eukaryota</taxon>
        <taxon>Fungi</taxon>
        <taxon>Dikarya</taxon>
        <taxon>Ascomycota</taxon>
        <taxon>Pezizomycotina</taxon>
        <taxon>Sordariomycetes</taxon>
        <taxon>Hypocreomycetidae</taxon>
        <taxon>Glomerellales</taxon>
        <taxon>Glomerellaceae</taxon>
        <taxon>Colletotrichum</taxon>
        <taxon>Colletotrichum acutatum species complex</taxon>
    </lineage>
</organism>
<name>A0A9P7QTH3_9PEZI</name>
<accession>A0A9P7QTH3</accession>
<dbReference type="EMBL" id="JAESDN010000013">
    <property type="protein sequence ID" value="KAG7042272.1"/>
    <property type="molecule type" value="Genomic_DNA"/>
</dbReference>